<keyword evidence="11" id="KW-0325">Glycoprotein</keyword>
<evidence type="ECO:0000256" key="11">
    <source>
        <dbReference type="ARBA" id="ARBA00023180"/>
    </source>
</evidence>
<dbReference type="InterPro" id="IPR029052">
    <property type="entry name" value="Metallo-depent_PP-like"/>
</dbReference>
<comment type="subcellular location">
    <subcellularLocation>
        <location evidence="1">Vacuole membrane</location>
        <topology evidence="1">Single-pass type II membrane protein</topology>
    </subcellularLocation>
</comment>
<dbReference type="Pfam" id="PF00149">
    <property type="entry name" value="Metallophos"/>
    <property type="match status" value="1"/>
</dbReference>
<dbReference type="InterPro" id="IPR041805">
    <property type="entry name" value="ASMase/PPN1_MPP"/>
</dbReference>
<dbReference type="GO" id="GO:0005615">
    <property type="term" value="C:extracellular space"/>
    <property type="evidence" value="ECO:0007669"/>
    <property type="project" value="TreeGrafter"/>
</dbReference>
<dbReference type="GO" id="GO:0006798">
    <property type="term" value="P:polyphosphate catabolic process"/>
    <property type="evidence" value="ECO:0007669"/>
    <property type="project" value="TreeGrafter"/>
</dbReference>
<keyword evidence="10 12" id="KW-0472">Membrane</keyword>
<keyword evidence="6" id="KW-0812">Transmembrane</keyword>
<organism evidence="15 16">
    <name type="scientific">Entomortierella chlamydospora</name>
    <dbReference type="NCBI Taxonomy" id="101097"/>
    <lineage>
        <taxon>Eukaryota</taxon>
        <taxon>Fungi</taxon>
        <taxon>Fungi incertae sedis</taxon>
        <taxon>Mucoromycota</taxon>
        <taxon>Mortierellomycotina</taxon>
        <taxon>Mortierellomycetes</taxon>
        <taxon>Mortierellales</taxon>
        <taxon>Mortierellaceae</taxon>
        <taxon>Entomortierella</taxon>
    </lineage>
</organism>
<evidence type="ECO:0000256" key="12">
    <source>
        <dbReference type="PIRNR" id="PIRNR027093"/>
    </source>
</evidence>
<evidence type="ECO:0000256" key="2">
    <source>
        <dbReference type="ARBA" id="ARBA00010399"/>
    </source>
</evidence>
<keyword evidence="9" id="KW-1133">Transmembrane helix</keyword>
<evidence type="ECO:0000256" key="6">
    <source>
        <dbReference type="ARBA" id="ARBA00022692"/>
    </source>
</evidence>
<keyword evidence="16" id="KW-1185">Reference proteome</keyword>
<comment type="caution">
    <text evidence="15">The sequence shown here is derived from an EMBL/GenBank/DDBJ whole genome shotgun (WGS) entry which is preliminary data.</text>
</comment>
<dbReference type="OrthoDB" id="348678at2759"/>
<comment type="catalytic activity">
    <reaction evidence="12">
        <text>[phosphate](n+1) + n H2O = (n+1) phosphate + n H(+)</text>
        <dbReference type="Rhea" id="RHEA:22452"/>
        <dbReference type="Rhea" id="RHEA-COMP:14280"/>
        <dbReference type="ChEBI" id="CHEBI:15377"/>
        <dbReference type="ChEBI" id="CHEBI:15378"/>
        <dbReference type="ChEBI" id="CHEBI:16838"/>
        <dbReference type="ChEBI" id="CHEBI:43474"/>
        <dbReference type="EC" id="3.6.1.10"/>
    </reaction>
</comment>
<dbReference type="PIRSF" id="PIRSF027093">
    <property type="entry name" value="EndopolyPtase_N1"/>
    <property type="match status" value="1"/>
</dbReference>
<reference evidence="15" key="1">
    <citation type="journal article" date="2020" name="Fungal Divers.">
        <title>Resolving the Mortierellaceae phylogeny through synthesis of multi-gene phylogenetics and phylogenomics.</title>
        <authorList>
            <person name="Vandepol N."/>
            <person name="Liber J."/>
            <person name="Desiro A."/>
            <person name="Na H."/>
            <person name="Kennedy M."/>
            <person name="Barry K."/>
            <person name="Grigoriev I.V."/>
            <person name="Miller A.N."/>
            <person name="O'Donnell K."/>
            <person name="Stajich J.E."/>
            <person name="Bonito G."/>
        </authorList>
    </citation>
    <scope>NUCLEOTIDE SEQUENCE</scope>
    <source>
        <strain evidence="15">NRRL 2769</strain>
    </source>
</reference>
<keyword evidence="5 12" id="KW-0926">Vacuole</keyword>
<evidence type="ECO:0000256" key="3">
    <source>
        <dbReference type="ARBA" id="ARBA00012459"/>
    </source>
</evidence>
<protein>
    <recommendedName>
        <fullName evidence="4 12">Endopolyphosphatase</fullName>
        <ecNumber evidence="3 12">3.6.1.10</ecNumber>
    </recommendedName>
</protein>
<dbReference type="PANTHER" id="PTHR10340">
    <property type="entry name" value="SPHINGOMYELIN PHOSPHODIESTERASE"/>
    <property type="match status" value="1"/>
</dbReference>
<dbReference type="PANTHER" id="PTHR10340:SF55">
    <property type="entry name" value="ENDOPOLYPHOSPHATASE"/>
    <property type="match status" value="1"/>
</dbReference>
<feature type="chain" id="PRO_5040341472" description="Endopolyphosphatase" evidence="13">
    <location>
        <begin position="22"/>
        <end position="602"/>
    </location>
</feature>
<keyword evidence="7 12" id="KW-0378">Hydrolase</keyword>
<sequence length="602" mass="67975">MSGQRRSRILLLGAALTCCLAVATVTSAASQGSSSGLVGRFLHITDIHPDEHYLDGATVSTSCHTILNNTEDVPTNNLRKGRFSFPLKQEQDESESIDKVLTIQDMNIIRPGLMDIGINGNAVGGYYGLPNTICDSPLALADATLSWIDRNLVGSIDFVVWTGDNARHDSDNTHPRTQEQINQMNDAMAKKFLEAFPRGPDGKRIPVVPCIGNNDIYPHNIMYPGPGPVLQHYSQIWSEFIPEDQINTFLRGGYYMSEVVPGKLSVLALNTLYFYIHNVAVDGCHDKDEPGTEQMDWLEEELKQLRKRNMVAYLVGHVPPETKSYTKSCHSRYTKIALEFQDVIVGHLYGHANIDHFFFVPQNMKKKNNFLEEWEEEEEEDQALSVMDEDDHDPFHLLGLSSYLQTLWKQYNSIPKNAKPSDYAVIQVSPSVVPTYQPTMRVFTYELADGTTSSVDTEDYLPGCKDDVMNCVADIIEQELEDYITVMLDNDAELASELQPMYKNGHKKPRAYPPAPVSTFGYPLSYTQYWTNLTLANESLMPPQFEIEYQTREDYGLQHLGVSEYLALARRIAKNKLLKKEYLKRMVVQSENALVQFGDVLA</sequence>
<name>A0A9P6T3H8_9FUNG</name>
<dbReference type="AlphaFoldDB" id="A0A9P6T3H8"/>
<dbReference type="GO" id="GO:0000324">
    <property type="term" value="C:fungal-type vacuole"/>
    <property type="evidence" value="ECO:0007669"/>
    <property type="project" value="TreeGrafter"/>
</dbReference>
<dbReference type="GO" id="GO:0000298">
    <property type="term" value="F:endopolyphosphatase activity"/>
    <property type="evidence" value="ECO:0007669"/>
    <property type="project" value="UniProtKB-EC"/>
</dbReference>
<dbReference type="SUPFAM" id="SSF56300">
    <property type="entry name" value="Metallo-dependent phosphatases"/>
    <property type="match status" value="1"/>
</dbReference>
<evidence type="ECO:0000313" key="15">
    <source>
        <dbReference type="EMBL" id="KAG0021027.1"/>
    </source>
</evidence>
<dbReference type="GO" id="GO:0004309">
    <property type="term" value="F:exopolyphosphatase activity"/>
    <property type="evidence" value="ECO:0007669"/>
    <property type="project" value="TreeGrafter"/>
</dbReference>
<dbReference type="CDD" id="cd00842">
    <property type="entry name" value="MPP_ASMase"/>
    <property type="match status" value="1"/>
</dbReference>
<evidence type="ECO:0000256" key="10">
    <source>
        <dbReference type="ARBA" id="ARBA00023136"/>
    </source>
</evidence>
<evidence type="ECO:0000256" key="1">
    <source>
        <dbReference type="ARBA" id="ARBA00004576"/>
    </source>
</evidence>
<accession>A0A9P6T3H8</accession>
<evidence type="ECO:0000259" key="14">
    <source>
        <dbReference type="Pfam" id="PF00149"/>
    </source>
</evidence>
<dbReference type="InterPro" id="IPR004843">
    <property type="entry name" value="Calcineurin-like_PHP"/>
</dbReference>
<comment type="function">
    <text evidence="12">Catalyzes the hydrolysis of inorganic polyphosphate (polyP) chains of many hundreds of phosphate residues into shorter lengths.</text>
</comment>
<dbReference type="InterPro" id="IPR012358">
    <property type="entry name" value="EndopolyPtase_N1"/>
</dbReference>
<evidence type="ECO:0000256" key="4">
    <source>
        <dbReference type="ARBA" id="ARBA00014458"/>
    </source>
</evidence>
<comment type="similarity">
    <text evidence="2">Belongs to the endopolyphosphatase PPN1 family.</text>
</comment>
<keyword evidence="8" id="KW-0735">Signal-anchor</keyword>
<dbReference type="Proteomes" id="UP000703661">
    <property type="component" value="Unassembled WGS sequence"/>
</dbReference>
<evidence type="ECO:0000256" key="8">
    <source>
        <dbReference type="ARBA" id="ARBA00022968"/>
    </source>
</evidence>
<dbReference type="EC" id="3.6.1.10" evidence="3 12"/>
<evidence type="ECO:0000313" key="16">
    <source>
        <dbReference type="Proteomes" id="UP000703661"/>
    </source>
</evidence>
<gene>
    <name evidence="15" type="primary">PPN1_1</name>
    <name evidence="15" type="ORF">BGZ80_003189</name>
</gene>
<feature type="signal peptide" evidence="13">
    <location>
        <begin position="1"/>
        <end position="21"/>
    </location>
</feature>
<evidence type="ECO:0000256" key="7">
    <source>
        <dbReference type="ARBA" id="ARBA00022801"/>
    </source>
</evidence>
<dbReference type="GO" id="GO:0005774">
    <property type="term" value="C:vacuolar membrane"/>
    <property type="evidence" value="ECO:0007669"/>
    <property type="project" value="UniProtKB-SubCell"/>
</dbReference>
<evidence type="ECO:0000256" key="13">
    <source>
        <dbReference type="SAM" id="SignalP"/>
    </source>
</evidence>
<dbReference type="GO" id="GO:0008081">
    <property type="term" value="F:phosphoric diester hydrolase activity"/>
    <property type="evidence" value="ECO:0007669"/>
    <property type="project" value="TreeGrafter"/>
</dbReference>
<evidence type="ECO:0000256" key="9">
    <source>
        <dbReference type="ARBA" id="ARBA00022989"/>
    </source>
</evidence>
<keyword evidence="13" id="KW-0732">Signal</keyword>
<dbReference type="Gene3D" id="3.60.21.10">
    <property type="match status" value="1"/>
</dbReference>
<feature type="domain" description="Calcineurin-like phosphoesterase" evidence="14">
    <location>
        <begin position="40"/>
        <end position="351"/>
    </location>
</feature>
<proteinExistence type="inferred from homology"/>
<dbReference type="EMBL" id="JAAAID010000183">
    <property type="protein sequence ID" value="KAG0021027.1"/>
    <property type="molecule type" value="Genomic_DNA"/>
</dbReference>
<evidence type="ECO:0000256" key="5">
    <source>
        <dbReference type="ARBA" id="ARBA00022554"/>
    </source>
</evidence>